<proteinExistence type="predicted"/>
<gene>
    <name evidence="1" type="ORF">A9308_08950</name>
</gene>
<accession>A0A1B8QAD7</accession>
<organism evidence="1 2">
    <name type="scientific">Faucicola atlantae</name>
    <dbReference type="NCBI Taxonomy" id="34059"/>
    <lineage>
        <taxon>Bacteria</taxon>
        <taxon>Pseudomonadati</taxon>
        <taxon>Pseudomonadota</taxon>
        <taxon>Gammaproteobacteria</taxon>
        <taxon>Moraxellales</taxon>
        <taxon>Moraxellaceae</taxon>
        <taxon>Faucicola</taxon>
    </lineage>
</organism>
<evidence type="ECO:0000313" key="1">
    <source>
        <dbReference type="EMBL" id="OBX76253.1"/>
    </source>
</evidence>
<dbReference type="STRING" id="34059.A9308_08950"/>
<dbReference type="OrthoDB" id="9986961at2"/>
<evidence type="ECO:0000313" key="2">
    <source>
        <dbReference type="Proteomes" id="UP000092508"/>
    </source>
</evidence>
<dbReference type="RefSeq" id="WP_067237843.1">
    <property type="nucleotide sequence ID" value="NZ_LZMZ01000032.1"/>
</dbReference>
<dbReference type="AlphaFoldDB" id="A0A1B8QAD7"/>
<comment type="caution">
    <text evidence="1">The sequence shown here is derived from an EMBL/GenBank/DDBJ whole genome shotgun (WGS) entry which is preliminary data.</text>
</comment>
<reference evidence="1 2" key="1">
    <citation type="submission" date="2016-06" db="EMBL/GenBank/DDBJ databases">
        <title>Draft genome of Moraxella atlantae CCUG 66109.</title>
        <authorList>
            <person name="Salva-Serra F."/>
            <person name="Engstrom-Jakobsson H."/>
            <person name="Thorell K."/>
            <person name="Gonzales-Siles L."/>
            <person name="Karlsson R."/>
            <person name="Boulund F."/>
            <person name="Engstrand L."/>
            <person name="Kristiansson E."/>
            <person name="Moore E."/>
        </authorList>
    </citation>
    <scope>NUCLEOTIDE SEQUENCE [LARGE SCALE GENOMIC DNA]</scope>
    <source>
        <strain evidence="1 2">CCUG 66109</strain>
    </source>
</reference>
<dbReference type="EMBL" id="LZMZ01000032">
    <property type="protein sequence ID" value="OBX76253.1"/>
    <property type="molecule type" value="Genomic_DNA"/>
</dbReference>
<name>A0A1B8QAD7_9GAMM</name>
<dbReference type="Proteomes" id="UP000092508">
    <property type="component" value="Unassembled WGS sequence"/>
</dbReference>
<sequence length="127" mass="14613">MAEKDKIPQIAIERIIQLRNDKFHNYGYKDIAEKLAEELDIHVTAQAVGYQYKKNKDLVVLTETTKLLHNDEPTTSSIRGSEPEKIGKAIFERKENVKKSLTKDKDFDMSFVEDLSSEDLDKLLKGE</sequence>
<protein>
    <submittedName>
        <fullName evidence="1">Uncharacterized protein</fullName>
    </submittedName>
</protein>